<name>A0A834XY88_APHGI</name>
<dbReference type="Pfam" id="PF04114">
    <property type="entry name" value="Gaa1"/>
    <property type="match status" value="1"/>
</dbReference>
<dbReference type="FunFam" id="3.40.630.10:FF:000047">
    <property type="entry name" value="Glycosylphosphatidylinositol anchor attachment 1 protein"/>
    <property type="match status" value="1"/>
</dbReference>
<evidence type="ECO:0000256" key="1">
    <source>
        <dbReference type="ARBA" id="ARBA00004477"/>
    </source>
</evidence>
<evidence type="ECO:0000256" key="5">
    <source>
        <dbReference type="ARBA" id="ARBA00023136"/>
    </source>
</evidence>
<keyword evidence="3" id="KW-0256">Endoplasmic reticulum</keyword>
<feature type="transmembrane region" description="Helical" evidence="13">
    <location>
        <begin position="373"/>
        <end position="392"/>
    </location>
</feature>
<accession>A0A834XY88</accession>
<dbReference type="PANTHER" id="PTHR13304:SF0">
    <property type="entry name" value="GLYCOSYLPHOSPHATIDYLINOSITOL ANCHOR ATTACHMENT 1 PROTEIN"/>
    <property type="match status" value="1"/>
</dbReference>
<feature type="transmembrane region" description="Helical" evidence="13">
    <location>
        <begin position="549"/>
        <end position="573"/>
    </location>
</feature>
<dbReference type="GO" id="GO:0042765">
    <property type="term" value="C:GPI-anchor transamidase complex"/>
    <property type="evidence" value="ECO:0007669"/>
    <property type="project" value="InterPro"/>
</dbReference>
<dbReference type="InterPro" id="IPR007246">
    <property type="entry name" value="Gaa1"/>
</dbReference>
<gene>
    <name evidence="14" type="ORF">HCN44_011116</name>
</gene>
<keyword evidence="2 13" id="KW-0812">Transmembrane</keyword>
<feature type="transmembrane region" description="Helical" evidence="13">
    <location>
        <begin position="21"/>
        <end position="42"/>
    </location>
</feature>
<dbReference type="PIRSF" id="PIRSF036762">
    <property type="entry name" value="GAA1"/>
    <property type="match status" value="1"/>
</dbReference>
<proteinExistence type="predicted"/>
<keyword evidence="6" id="KW-1015">Disulfide bond</keyword>
<comment type="caution">
    <text evidence="14">The sequence shown here is derived from an EMBL/GenBank/DDBJ whole genome shotgun (WGS) entry which is preliminary data.</text>
</comment>
<reference evidence="14 15" key="1">
    <citation type="submission" date="2020-08" db="EMBL/GenBank/DDBJ databases">
        <title>Aphidius gifuensis genome sequencing and assembly.</title>
        <authorList>
            <person name="Du Z."/>
        </authorList>
    </citation>
    <scope>NUCLEOTIDE SEQUENCE [LARGE SCALE GENOMIC DNA]</scope>
    <source>
        <strain evidence="14">YNYX2018</strain>
        <tissue evidence="14">Adults</tissue>
    </source>
</reference>
<organism evidence="14 15">
    <name type="scientific">Aphidius gifuensis</name>
    <name type="common">Parasitoid wasp</name>
    <dbReference type="NCBI Taxonomy" id="684658"/>
    <lineage>
        <taxon>Eukaryota</taxon>
        <taxon>Metazoa</taxon>
        <taxon>Ecdysozoa</taxon>
        <taxon>Arthropoda</taxon>
        <taxon>Hexapoda</taxon>
        <taxon>Insecta</taxon>
        <taxon>Pterygota</taxon>
        <taxon>Neoptera</taxon>
        <taxon>Endopterygota</taxon>
        <taxon>Hymenoptera</taxon>
        <taxon>Apocrita</taxon>
        <taxon>Ichneumonoidea</taxon>
        <taxon>Braconidae</taxon>
        <taxon>Aphidiinae</taxon>
        <taxon>Aphidius</taxon>
    </lineage>
</organism>
<feature type="transmembrane region" description="Helical" evidence="13">
    <location>
        <begin position="468"/>
        <end position="487"/>
    </location>
</feature>
<evidence type="ECO:0000256" key="11">
    <source>
        <dbReference type="ARBA" id="ARBA00093619"/>
    </source>
</evidence>
<dbReference type="EMBL" id="JACMRX010000003">
    <property type="protein sequence ID" value="KAF7993847.1"/>
    <property type="molecule type" value="Genomic_DNA"/>
</dbReference>
<dbReference type="Proteomes" id="UP000639338">
    <property type="component" value="Unassembled WGS sequence"/>
</dbReference>
<comment type="function">
    <text evidence="9">Component of the glycosylphosphatidylinositol-anchor (GPI-anchor) transamidase (GPI-T) complex that catalyzes the formation of the linkage between a proprotein and a GPI-anchor and participates in GPI anchored protein biosynthesis. Binds GPI-anchor.</text>
</comment>
<evidence type="ECO:0000256" key="13">
    <source>
        <dbReference type="SAM" id="Phobius"/>
    </source>
</evidence>
<evidence type="ECO:0000256" key="8">
    <source>
        <dbReference type="ARBA" id="ARBA00083563"/>
    </source>
</evidence>
<evidence type="ECO:0000256" key="12">
    <source>
        <dbReference type="ARBA" id="ARBA00093661"/>
    </source>
</evidence>
<evidence type="ECO:0000256" key="7">
    <source>
        <dbReference type="ARBA" id="ARBA00023180"/>
    </source>
</evidence>
<evidence type="ECO:0000313" key="15">
    <source>
        <dbReference type="Proteomes" id="UP000639338"/>
    </source>
</evidence>
<evidence type="ECO:0000256" key="9">
    <source>
        <dbReference type="ARBA" id="ARBA00093336"/>
    </source>
</evidence>
<feature type="transmembrane region" description="Helical" evidence="13">
    <location>
        <begin position="608"/>
        <end position="628"/>
    </location>
</feature>
<feature type="transmembrane region" description="Helical" evidence="13">
    <location>
        <begin position="507"/>
        <end position="537"/>
    </location>
</feature>
<sequence>MGLLTDPRAGNVKMFKFLLKWELLLCFILYICGIVYLALLPLPMFNDATYFSENALLPGLVTKESYLDNSAKQYHRDLINEMQRFPDTMPHAWLSAKMNHMNLDVFIHNFTLNYPFKKHKFVGQNVYGIVRASRAASTEAIVVSVPFRPLSSVHPTTAPSIALLLAFAKFCRQKKYWAKDIIFLITEHEQLGMQAWLDAYHGVISGQEDVLDAGDLEGRAGSIQAAINLELHAMKISFIDVKVEGLNGQLPNLDLFNLAQTMIKKEGIRGSFQKKFDINYRKTFKSWSYHFNTMMMMVLTQATGIPTGNHGLFHRYGIEAITLEGFEKTGNNGEVNFDRVGRTIESIVRSLNNLLERFHQSFFFYLLPSTDRYISIGLYMPGLVLVIGGLFIKAFSSWLKLQDTTTTTTTETTKDKDKNTTKVIYNFDIGGIASEFLWAHIFGVGVMSAPKLFTIIGSEYFKLQTEDSIYYGFLSTTLLTIIWFIYYPRSSRRDNVALVNIITLVELATTLVCIAILNSSLALLAGAAYVPIVLLIKPRDEKSTKSRKLLSLFWIILHPFVLSSIVIMTYTYVNFSEENITTLAMRGLDATKKSFVFSIIDSMIYGNWLFNVTTAVLLPIWILLSNVITNNTNNMTCH</sequence>
<dbReference type="OrthoDB" id="445301at2759"/>
<dbReference type="PANTHER" id="PTHR13304">
    <property type="entry name" value="GLYCOSYLPHOSPHATIDYLINOSITOL ANCHOR ATTACHMENT 1 PROTEIN"/>
    <property type="match status" value="1"/>
</dbReference>
<evidence type="ECO:0000256" key="6">
    <source>
        <dbReference type="ARBA" id="ARBA00023157"/>
    </source>
</evidence>
<evidence type="ECO:0000313" key="14">
    <source>
        <dbReference type="EMBL" id="KAF7993847.1"/>
    </source>
</evidence>
<evidence type="ECO:0000256" key="4">
    <source>
        <dbReference type="ARBA" id="ARBA00022989"/>
    </source>
</evidence>
<dbReference type="AlphaFoldDB" id="A0A834XY88"/>
<evidence type="ECO:0000256" key="3">
    <source>
        <dbReference type="ARBA" id="ARBA00022824"/>
    </source>
</evidence>
<protein>
    <recommendedName>
        <fullName evidence="11">GPI-anchor transamidase component GPAA1</fullName>
    </recommendedName>
    <alternativeName>
        <fullName evidence="8">GAA1 protein homolog</fullName>
    </alternativeName>
    <alternativeName>
        <fullName evidence="12">Glycosylphosphatidylinositol anchor attachment 1 protein</fullName>
    </alternativeName>
</protein>
<keyword evidence="15" id="KW-1185">Reference proteome</keyword>
<dbReference type="GO" id="GO:0016255">
    <property type="term" value="P:attachment of GPI anchor to protein"/>
    <property type="evidence" value="ECO:0007669"/>
    <property type="project" value="TreeGrafter"/>
</dbReference>
<comment type="subunit">
    <text evidence="10">Heteropentamer. Part of the GPI-anchor transamidase complex, consisting of PIGK, PIGT, PIGS, PIGU and GAA1. Interacts with PIGK.</text>
</comment>
<comment type="subcellular location">
    <subcellularLocation>
        <location evidence="1">Endoplasmic reticulum membrane</location>
        <topology evidence="1">Multi-pass membrane protein</topology>
    </subcellularLocation>
</comment>
<evidence type="ECO:0000256" key="10">
    <source>
        <dbReference type="ARBA" id="ARBA00093557"/>
    </source>
</evidence>
<evidence type="ECO:0000256" key="2">
    <source>
        <dbReference type="ARBA" id="ARBA00022692"/>
    </source>
</evidence>
<feature type="transmembrane region" description="Helical" evidence="13">
    <location>
        <begin position="436"/>
        <end position="456"/>
    </location>
</feature>
<keyword evidence="7" id="KW-0325">Glycoprotein</keyword>
<keyword evidence="5 13" id="KW-0472">Membrane</keyword>
<keyword evidence="4 13" id="KW-1133">Transmembrane helix</keyword>